<proteinExistence type="predicted"/>
<evidence type="ECO:0000313" key="3">
    <source>
        <dbReference type="Proteomes" id="UP000196331"/>
    </source>
</evidence>
<feature type="domain" description="Gp5/Type VI secretion system Vgr C-terminal trimerisation" evidence="1">
    <location>
        <begin position="1"/>
        <end position="60"/>
    </location>
</feature>
<dbReference type="Pfam" id="PF22178">
    <property type="entry name" value="Gp5_trimer_C"/>
    <property type="match status" value="1"/>
</dbReference>
<sequence>MHAQKNMELHVLNFRQKRVEFDGTATIGNNSHLAVAKDRIETIDGNRDVTVHTNHTDRLMESAG</sequence>
<dbReference type="InterPro" id="IPR054030">
    <property type="entry name" value="Gp5_Vgr_C"/>
</dbReference>
<accession>A0A1R4I606</accession>
<protein>
    <submittedName>
        <fullName evidence="2">VgrG-3 protein</fullName>
    </submittedName>
</protein>
<dbReference type="AlphaFoldDB" id="A0A1R4I606"/>
<reference evidence="2 3" key="1">
    <citation type="submission" date="2017-02" db="EMBL/GenBank/DDBJ databases">
        <authorList>
            <person name="Dridi B."/>
        </authorList>
    </citation>
    <scope>NUCLEOTIDE SEQUENCE [LARGE SCALE GENOMIC DNA]</scope>
    <source>
        <strain evidence="2 3">JB380</strain>
    </source>
</reference>
<comment type="caution">
    <text evidence="2">The sequence shown here is derived from an EMBL/GenBank/DDBJ whole genome shotgun (WGS) entry which is preliminary data.</text>
</comment>
<evidence type="ECO:0000313" key="2">
    <source>
        <dbReference type="EMBL" id="SJN15242.1"/>
    </source>
</evidence>
<dbReference type="SUPFAM" id="SSF69349">
    <property type="entry name" value="Phage fibre proteins"/>
    <property type="match status" value="1"/>
</dbReference>
<dbReference type="Proteomes" id="UP000196331">
    <property type="component" value="Unassembled WGS sequence"/>
</dbReference>
<dbReference type="EMBL" id="FUKM01000064">
    <property type="protein sequence ID" value="SJN15242.1"/>
    <property type="molecule type" value="Genomic_DNA"/>
</dbReference>
<evidence type="ECO:0000259" key="1">
    <source>
        <dbReference type="Pfam" id="PF22178"/>
    </source>
</evidence>
<organism evidence="2 3">
    <name type="scientific">Halomonas citrativorans</name>
    <dbReference type="NCBI Taxonomy" id="2742612"/>
    <lineage>
        <taxon>Bacteria</taxon>
        <taxon>Pseudomonadati</taxon>
        <taxon>Pseudomonadota</taxon>
        <taxon>Gammaproteobacteria</taxon>
        <taxon>Oceanospirillales</taxon>
        <taxon>Halomonadaceae</taxon>
        <taxon>Halomonas</taxon>
    </lineage>
</organism>
<name>A0A1R4I606_9GAMM</name>
<gene>
    <name evidence="2" type="ORF">CZ787_19175</name>
</gene>